<dbReference type="SUPFAM" id="SSF55811">
    <property type="entry name" value="Nudix"/>
    <property type="match status" value="1"/>
</dbReference>
<evidence type="ECO:0000256" key="2">
    <source>
        <dbReference type="ARBA" id="ARBA00022801"/>
    </source>
</evidence>
<dbReference type="PANTHER" id="PTHR43046:SF16">
    <property type="entry name" value="ADP-RIBOSE PYROPHOSPHATASE YJHB-RELATED"/>
    <property type="match status" value="1"/>
</dbReference>
<accession>A0A242K0L6</accession>
<comment type="cofactor">
    <cofactor evidence="1">
        <name>Mg(2+)</name>
        <dbReference type="ChEBI" id="CHEBI:18420"/>
    </cofactor>
</comment>
<dbReference type="InterPro" id="IPR000086">
    <property type="entry name" value="NUDIX_hydrolase_dom"/>
</dbReference>
<dbReference type="AlphaFoldDB" id="A0A242K0L6"/>
<dbReference type="PROSITE" id="PS51462">
    <property type="entry name" value="NUDIX"/>
    <property type="match status" value="1"/>
</dbReference>
<dbReference type="Pfam" id="PF12535">
    <property type="entry name" value="Nudix_N"/>
    <property type="match status" value="1"/>
</dbReference>
<evidence type="ECO:0000313" key="5">
    <source>
        <dbReference type="Proteomes" id="UP000194933"/>
    </source>
</evidence>
<dbReference type="InterPro" id="IPR015797">
    <property type="entry name" value="NUDIX_hydrolase-like_dom_sf"/>
</dbReference>
<comment type="caution">
    <text evidence="4">The sequence shown here is derived from an EMBL/GenBank/DDBJ whole genome shotgun (WGS) entry which is preliminary data.</text>
</comment>
<dbReference type="CDD" id="cd18891">
    <property type="entry name" value="NUDIX_UDP-X_diphosphatase"/>
    <property type="match status" value="1"/>
</dbReference>
<reference evidence="4 5" key="1">
    <citation type="submission" date="2017-05" db="EMBL/GenBank/DDBJ databases">
        <title>The Genome Sequence of Enterococcus sp. 10A9_DIV0425.</title>
        <authorList>
            <consortium name="The Broad Institute Genomics Platform"/>
            <consortium name="The Broad Institute Genomic Center for Infectious Diseases"/>
            <person name="Earl A."/>
            <person name="Manson A."/>
            <person name="Schwartman J."/>
            <person name="Gilmore M."/>
            <person name="Abouelleil A."/>
            <person name="Cao P."/>
            <person name="Chapman S."/>
            <person name="Cusick C."/>
            <person name="Shea T."/>
            <person name="Young S."/>
            <person name="Neafsey D."/>
            <person name="Nusbaum C."/>
            <person name="Birren B."/>
        </authorList>
    </citation>
    <scope>NUCLEOTIDE SEQUENCE [LARGE SCALE GENOMIC DNA]</scope>
    <source>
        <strain evidence="4 5">10A9_DIV0425</strain>
    </source>
</reference>
<feature type="domain" description="Nudix hydrolase" evidence="3">
    <location>
        <begin position="66"/>
        <end position="196"/>
    </location>
</feature>
<dbReference type="Gene3D" id="6.10.250.1120">
    <property type="match status" value="1"/>
</dbReference>
<dbReference type="STRING" id="1987383.A5844_001332"/>
<organism evidence="4 5">
    <name type="scientific">Candidatus Enterococcus wittei</name>
    <dbReference type="NCBI Taxonomy" id="1987383"/>
    <lineage>
        <taxon>Bacteria</taxon>
        <taxon>Bacillati</taxon>
        <taxon>Bacillota</taxon>
        <taxon>Bacilli</taxon>
        <taxon>Lactobacillales</taxon>
        <taxon>Enterococcaceae</taxon>
        <taxon>Enterococcus</taxon>
    </lineage>
</organism>
<dbReference type="EMBL" id="NGMO01000002">
    <property type="protein sequence ID" value="OTP11198.1"/>
    <property type="molecule type" value="Genomic_DNA"/>
</dbReference>
<keyword evidence="2" id="KW-0378">Hydrolase</keyword>
<name>A0A242K0L6_9ENTE</name>
<gene>
    <name evidence="4" type="ORF">A5844_001332</name>
</gene>
<evidence type="ECO:0000313" key="4">
    <source>
        <dbReference type="EMBL" id="OTP11198.1"/>
    </source>
</evidence>
<dbReference type="InterPro" id="IPR020476">
    <property type="entry name" value="Nudix_hydrolase"/>
</dbReference>
<evidence type="ECO:0000259" key="3">
    <source>
        <dbReference type="PROSITE" id="PS51462"/>
    </source>
</evidence>
<dbReference type="InterPro" id="IPR059176">
    <property type="entry name" value="UDP-X_N"/>
</dbReference>
<dbReference type="Gene3D" id="3.90.79.10">
    <property type="entry name" value="Nucleoside Triphosphate Pyrophosphohydrolase"/>
    <property type="match status" value="1"/>
</dbReference>
<dbReference type="PRINTS" id="PR00502">
    <property type="entry name" value="NUDIXFAMILY"/>
</dbReference>
<keyword evidence="5" id="KW-1185">Reference proteome</keyword>
<dbReference type="Proteomes" id="UP000194933">
    <property type="component" value="Unassembled WGS sequence"/>
</dbReference>
<proteinExistence type="predicted"/>
<dbReference type="PANTHER" id="PTHR43046">
    <property type="entry name" value="GDP-MANNOSE MANNOSYL HYDROLASE"/>
    <property type="match status" value="1"/>
</dbReference>
<sequence length="202" mass="23388">MDNIKTSFEQYKRLLAIAEAGLYYAKDPFDQERYEEMKSISLSLLSQDQDEIKKKITFSLEKEEGYPTPKVDVRAYIKKEGKVLLIEDKQTKEWALPGGFAEIGRSPKENIQKEVKEETGLTVTVDRLLAVFDTDLRKDVPQVFQYYKLVFSCSVLDGSFIENIETSSSGFFSLEDLPRLSEKRTTEEQLMILERENLPYVE</sequence>
<dbReference type="Pfam" id="PF00293">
    <property type="entry name" value="NUDIX"/>
    <property type="match status" value="1"/>
</dbReference>
<evidence type="ECO:0000256" key="1">
    <source>
        <dbReference type="ARBA" id="ARBA00001946"/>
    </source>
</evidence>
<protein>
    <recommendedName>
        <fullName evidence="3">Nudix hydrolase domain-containing protein</fullName>
    </recommendedName>
</protein>
<dbReference type="GO" id="GO:0016787">
    <property type="term" value="F:hydrolase activity"/>
    <property type="evidence" value="ECO:0007669"/>
    <property type="project" value="UniProtKB-KW"/>
</dbReference>